<dbReference type="InterPro" id="IPR009412">
    <property type="entry name" value="DUF1062"/>
</dbReference>
<sequence length="192" mass="21720">MHENTFTVRAATQWLVRPHDFPTIRRRCRTCPSTEFRTQGKFRVNANHKMLDVWLLALCAQCGETVKLTVLERVHVRSIDPAMLSGFHDNAPVLAARLLADSSVAHRNGITLDWTGAWTLEMDPVELPKADILEVSVRFAQRVPLRLTTVIATGLELSGSEVARHIEAGRLTSEHKLSGRGARDFDFVFRWH</sequence>
<evidence type="ECO:0000313" key="1">
    <source>
        <dbReference type="EMBL" id="GAA1978350.1"/>
    </source>
</evidence>
<proteinExistence type="predicted"/>
<gene>
    <name evidence="1" type="ORF">GCM10009838_43970</name>
</gene>
<organism evidence="1 2">
    <name type="scientific">Catenulispora subtropica</name>
    <dbReference type="NCBI Taxonomy" id="450798"/>
    <lineage>
        <taxon>Bacteria</taxon>
        <taxon>Bacillati</taxon>
        <taxon>Actinomycetota</taxon>
        <taxon>Actinomycetes</taxon>
        <taxon>Catenulisporales</taxon>
        <taxon>Catenulisporaceae</taxon>
        <taxon>Catenulispora</taxon>
    </lineage>
</organism>
<comment type="caution">
    <text evidence="1">The sequence shown here is derived from an EMBL/GenBank/DDBJ whole genome shotgun (WGS) entry which is preliminary data.</text>
</comment>
<dbReference type="RefSeq" id="WP_344658957.1">
    <property type="nucleotide sequence ID" value="NZ_BAAAQM010000024.1"/>
</dbReference>
<name>A0ABN2S123_9ACTN</name>
<dbReference type="EMBL" id="BAAAQM010000024">
    <property type="protein sequence ID" value="GAA1978350.1"/>
    <property type="molecule type" value="Genomic_DNA"/>
</dbReference>
<keyword evidence="2" id="KW-1185">Reference proteome</keyword>
<dbReference type="Pfam" id="PF06353">
    <property type="entry name" value="DUF1062"/>
    <property type="match status" value="1"/>
</dbReference>
<protein>
    <submittedName>
        <fullName evidence="1">DUF1062 domain-containing protein</fullName>
    </submittedName>
</protein>
<evidence type="ECO:0000313" key="2">
    <source>
        <dbReference type="Proteomes" id="UP001499854"/>
    </source>
</evidence>
<reference evidence="1 2" key="1">
    <citation type="journal article" date="2019" name="Int. J. Syst. Evol. Microbiol.">
        <title>The Global Catalogue of Microorganisms (GCM) 10K type strain sequencing project: providing services to taxonomists for standard genome sequencing and annotation.</title>
        <authorList>
            <consortium name="The Broad Institute Genomics Platform"/>
            <consortium name="The Broad Institute Genome Sequencing Center for Infectious Disease"/>
            <person name="Wu L."/>
            <person name="Ma J."/>
        </authorList>
    </citation>
    <scope>NUCLEOTIDE SEQUENCE [LARGE SCALE GENOMIC DNA]</scope>
    <source>
        <strain evidence="1 2">JCM 16013</strain>
    </source>
</reference>
<accession>A0ABN2S123</accession>
<dbReference type="Proteomes" id="UP001499854">
    <property type="component" value="Unassembled WGS sequence"/>
</dbReference>